<dbReference type="EMBL" id="JBJQOH010000003">
    <property type="protein sequence ID" value="KAL3692393.1"/>
    <property type="molecule type" value="Genomic_DNA"/>
</dbReference>
<accession>A0ABD3HLU3</accession>
<gene>
    <name evidence="1" type="ORF">R1sor_006044</name>
</gene>
<evidence type="ECO:0000313" key="1">
    <source>
        <dbReference type="EMBL" id="KAL3692393.1"/>
    </source>
</evidence>
<dbReference type="Proteomes" id="UP001633002">
    <property type="component" value="Unassembled WGS sequence"/>
</dbReference>
<dbReference type="AlphaFoldDB" id="A0ABD3HLU3"/>
<protein>
    <recommendedName>
        <fullName evidence="3">RING-type domain-containing protein</fullName>
    </recommendedName>
</protein>
<reference evidence="1 2" key="1">
    <citation type="submission" date="2024-09" db="EMBL/GenBank/DDBJ databases">
        <title>Chromosome-scale assembly of Riccia sorocarpa.</title>
        <authorList>
            <person name="Paukszto L."/>
        </authorList>
    </citation>
    <scope>NUCLEOTIDE SEQUENCE [LARGE SCALE GENOMIC DNA]</scope>
    <source>
        <strain evidence="1">LP-2024</strain>
        <tissue evidence="1">Aerial parts of the thallus</tissue>
    </source>
</reference>
<evidence type="ECO:0000313" key="2">
    <source>
        <dbReference type="Proteomes" id="UP001633002"/>
    </source>
</evidence>
<name>A0ABD3HLU3_9MARC</name>
<evidence type="ECO:0008006" key="3">
    <source>
        <dbReference type="Google" id="ProtNLM"/>
    </source>
</evidence>
<comment type="caution">
    <text evidence="1">The sequence shown here is derived from an EMBL/GenBank/DDBJ whole genome shotgun (WGS) entry which is preliminary data.</text>
</comment>
<sequence length="200" mass="22736">MATCNAYLQTRLQELSNPWSHVPNGPEDQKIEAPQVCRTKCAAEDRSDRSADKSRNQWEKYAGVIRVDLEVKCPVCQDYIGLLSHICPGMCACKYHIGCFWPAPSRRSVCTVCKAPFASKTYEFFNTRHIPPASKGSINLDTGELELDADQALDNEIHADVMAGRRDSFGPNNVDRARQSEDKKLWKRFVHKFLQIWHHG</sequence>
<organism evidence="1 2">
    <name type="scientific">Riccia sorocarpa</name>
    <dbReference type="NCBI Taxonomy" id="122646"/>
    <lineage>
        <taxon>Eukaryota</taxon>
        <taxon>Viridiplantae</taxon>
        <taxon>Streptophyta</taxon>
        <taxon>Embryophyta</taxon>
        <taxon>Marchantiophyta</taxon>
        <taxon>Marchantiopsida</taxon>
        <taxon>Marchantiidae</taxon>
        <taxon>Marchantiales</taxon>
        <taxon>Ricciaceae</taxon>
        <taxon>Riccia</taxon>
    </lineage>
</organism>
<keyword evidence="2" id="KW-1185">Reference proteome</keyword>
<proteinExistence type="predicted"/>